<evidence type="ECO:0000313" key="2">
    <source>
        <dbReference type="EMBL" id="KFB53452.1"/>
    </source>
</evidence>
<dbReference type="Proteomes" id="UP000030765">
    <property type="component" value="Unassembled WGS sequence"/>
</dbReference>
<keyword evidence="4" id="KW-1185">Reference proteome</keyword>
<feature type="region of interest" description="Disordered" evidence="1">
    <location>
        <begin position="95"/>
        <end position="125"/>
    </location>
</feature>
<keyword evidence="2" id="KW-0347">Helicase</keyword>
<keyword evidence="2" id="KW-0067">ATP-binding</keyword>
<dbReference type="VEuPathDB" id="VectorBase:ASIC021957"/>
<proteinExistence type="predicted"/>
<gene>
    <name evidence="2" type="ORF">ZHAS_00021957</name>
</gene>
<organism evidence="2">
    <name type="scientific">Anopheles sinensis</name>
    <name type="common">Mosquito</name>
    <dbReference type="NCBI Taxonomy" id="74873"/>
    <lineage>
        <taxon>Eukaryota</taxon>
        <taxon>Metazoa</taxon>
        <taxon>Ecdysozoa</taxon>
        <taxon>Arthropoda</taxon>
        <taxon>Hexapoda</taxon>
        <taxon>Insecta</taxon>
        <taxon>Pterygota</taxon>
        <taxon>Neoptera</taxon>
        <taxon>Endopterygota</taxon>
        <taxon>Diptera</taxon>
        <taxon>Nematocera</taxon>
        <taxon>Culicoidea</taxon>
        <taxon>Culicidae</taxon>
        <taxon>Anophelinae</taxon>
        <taxon>Anopheles</taxon>
    </lineage>
</organism>
<evidence type="ECO:0000313" key="4">
    <source>
        <dbReference type="Proteomes" id="UP000030765"/>
    </source>
</evidence>
<sequence length="125" mass="13475">MNPDVVRFIIFSESGPPAAHHGPAEPSVATVAWLVACPVGSRMPGRQQNSRTRVNMGGGGGDEKEVNVKPFAAVLIFPSRKGGNSMQTQRSEVHFYDGQPKGQPKKGCKYAGNPDRRRQTGFVVV</sequence>
<reference evidence="3" key="2">
    <citation type="submission" date="2020-05" db="UniProtKB">
        <authorList>
            <consortium name="EnsemblMetazoa"/>
        </authorList>
    </citation>
    <scope>IDENTIFICATION</scope>
</reference>
<dbReference type="EnsemblMetazoa" id="ASIC021957-RA">
    <property type="protein sequence ID" value="ASIC021957-PA"/>
    <property type="gene ID" value="ASIC021957"/>
</dbReference>
<keyword evidence="2" id="KW-0378">Hydrolase</keyword>
<evidence type="ECO:0000256" key="1">
    <source>
        <dbReference type="SAM" id="MobiDB-lite"/>
    </source>
</evidence>
<name>A0A084WTA8_ANOSI</name>
<feature type="region of interest" description="Disordered" evidence="1">
    <location>
        <begin position="41"/>
        <end position="63"/>
    </location>
</feature>
<dbReference type="AlphaFoldDB" id="A0A084WTA8"/>
<reference evidence="2 4" key="1">
    <citation type="journal article" date="2014" name="BMC Genomics">
        <title>Genome sequence of Anopheles sinensis provides insight into genetics basis of mosquito competence for malaria parasites.</title>
        <authorList>
            <person name="Zhou D."/>
            <person name="Zhang D."/>
            <person name="Ding G."/>
            <person name="Shi L."/>
            <person name="Hou Q."/>
            <person name="Ye Y."/>
            <person name="Xu Y."/>
            <person name="Zhou H."/>
            <person name="Xiong C."/>
            <person name="Li S."/>
            <person name="Yu J."/>
            <person name="Hong S."/>
            <person name="Yu X."/>
            <person name="Zou P."/>
            <person name="Chen C."/>
            <person name="Chang X."/>
            <person name="Wang W."/>
            <person name="Lv Y."/>
            <person name="Sun Y."/>
            <person name="Ma L."/>
            <person name="Shen B."/>
            <person name="Zhu C."/>
        </authorList>
    </citation>
    <scope>NUCLEOTIDE SEQUENCE [LARGE SCALE GENOMIC DNA]</scope>
</reference>
<accession>A0A084WTA8</accession>
<dbReference type="EMBL" id="ATLV01026883">
    <property type="status" value="NOT_ANNOTATED_CDS"/>
    <property type="molecule type" value="Genomic_DNA"/>
</dbReference>
<dbReference type="GO" id="GO:0004386">
    <property type="term" value="F:helicase activity"/>
    <property type="evidence" value="ECO:0007669"/>
    <property type="project" value="UniProtKB-KW"/>
</dbReference>
<evidence type="ECO:0000313" key="3">
    <source>
        <dbReference type="EnsemblMetazoa" id="ASIC021957-PA"/>
    </source>
</evidence>
<protein>
    <submittedName>
        <fullName evidence="2 3">Helicase mot1-like protein</fullName>
    </submittedName>
</protein>
<keyword evidence="2" id="KW-0547">Nucleotide-binding</keyword>
<dbReference type="EMBL" id="KE525420">
    <property type="protein sequence ID" value="KFB53452.1"/>
    <property type="molecule type" value="Genomic_DNA"/>
</dbReference>